<dbReference type="Gene3D" id="3.30.9.10">
    <property type="entry name" value="D-Amino Acid Oxidase, subunit A, domain 2"/>
    <property type="match status" value="1"/>
</dbReference>
<comment type="caution">
    <text evidence="3">The sequence shown here is derived from an EMBL/GenBank/DDBJ whole genome shotgun (WGS) entry which is preliminary data.</text>
</comment>
<dbReference type="SUPFAM" id="SSF51905">
    <property type="entry name" value="FAD/NAD(P)-binding domain"/>
    <property type="match status" value="1"/>
</dbReference>
<dbReference type="GO" id="GO:0005737">
    <property type="term" value="C:cytoplasm"/>
    <property type="evidence" value="ECO:0007669"/>
    <property type="project" value="TreeGrafter"/>
</dbReference>
<accession>A0A225LZ37</accession>
<reference evidence="4" key="1">
    <citation type="submission" date="2017-06" db="EMBL/GenBank/DDBJ databases">
        <title>Herbaspirillum phytohormonus sp. nov., isolated from the root nodule of Robinia pseudoacacia in lead-zinc mine.</title>
        <authorList>
            <person name="Fan M."/>
            <person name="Lin Y."/>
        </authorList>
    </citation>
    <scope>NUCLEOTIDE SEQUENCE [LARGE SCALE GENOMIC DNA]</scope>
    <source>
        <strain evidence="4">SC-089</strain>
    </source>
</reference>
<evidence type="ECO:0000313" key="4">
    <source>
        <dbReference type="Proteomes" id="UP000214603"/>
    </source>
</evidence>
<keyword evidence="4" id="KW-1185">Reference proteome</keyword>
<dbReference type="PANTHER" id="PTHR13847">
    <property type="entry name" value="SARCOSINE DEHYDROGENASE-RELATED"/>
    <property type="match status" value="1"/>
</dbReference>
<gene>
    <name evidence="3" type="ORF">CEY11_23945</name>
</gene>
<dbReference type="GO" id="GO:0016491">
    <property type="term" value="F:oxidoreductase activity"/>
    <property type="evidence" value="ECO:0007669"/>
    <property type="project" value="UniProtKB-KW"/>
</dbReference>
<dbReference type="InterPro" id="IPR006076">
    <property type="entry name" value="FAD-dep_OxRdtase"/>
</dbReference>
<feature type="domain" description="FAD dependent oxidoreductase" evidence="2">
    <location>
        <begin position="9"/>
        <end position="398"/>
    </location>
</feature>
<evidence type="ECO:0000259" key="2">
    <source>
        <dbReference type="Pfam" id="PF01266"/>
    </source>
</evidence>
<evidence type="ECO:0000256" key="1">
    <source>
        <dbReference type="ARBA" id="ARBA00023002"/>
    </source>
</evidence>
<dbReference type="OrthoDB" id="18526at2"/>
<dbReference type="Proteomes" id="UP000214603">
    <property type="component" value="Unassembled WGS sequence"/>
</dbReference>
<dbReference type="InterPro" id="IPR036188">
    <property type="entry name" value="FAD/NAD-bd_sf"/>
</dbReference>
<sequence>MKMKAGSGRVAVIGAGIVGVCIAHELRKRGREVLLIDRDEPGSGCSFGNSGAISEGSVVPLAMPGLLKSVPGMLCDPEGPLYLPPGYLPWAMPWLARFALASRPAAAQHAASRLAVVHRNALQLHLNLAREVGAPELILRRGHLYLYPDESILAKDQSGWRLREQYGFRAERLDRDGILALEPGIAERYRIGMFLADHATVTNPWRYVQAIFQHYAALGGDCLRAEVSKLAPGSGGWNIEYAGGVPTGTAEQVVVAAGAWSRKLLNPLGVHLPLESQRGYHVQFEGGAEVSRTVVLADRKVFITPMETGLRVGGTVEIGGLSAAPSPRRSQALLRIALSAFPSLRGRGYATWMGHRPCMPDSVPRIGPAPGRAGLWLAVGHGHLGLTDSAGTAQAIADGIQGRRPRPEGA</sequence>
<proteinExistence type="predicted"/>
<name>A0A225LZ37_9BURK</name>
<dbReference type="Pfam" id="PF01266">
    <property type="entry name" value="DAO"/>
    <property type="match status" value="1"/>
</dbReference>
<dbReference type="PANTHER" id="PTHR13847:SF289">
    <property type="entry name" value="GLYCINE OXIDASE"/>
    <property type="match status" value="1"/>
</dbReference>
<keyword evidence="1" id="KW-0560">Oxidoreductase</keyword>
<dbReference type="AlphaFoldDB" id="A0A225LZ37"/>
<dbReference type="SUPFAM" id="SSF54373">
    <property type="entry name" value="FAD-linked reductases, C-terminal domain"/>
    <property type="match status" value="1"/>
</dbReference>
<evidence type="ECO:0000313" key="3">
    <source>
        <dbReference type="EMBL" id="OWT53772.1"/>
    </source>
</evidence>
<protein>
    <submittedName>
        <fullName evidence="3">FAD-dependent oxidoreductase</fullName>
    </submittedName>
</protein>
<dbReference type="Gene3D" id="3.50.50.60">
    <property type="entry name" value="FAD/NAD(P)-binding domain"/>
    <property type="match status" value="2"/>
</dbReference>
<dbReference type="EMBL" id="NJIH01000019">
    <property type="protein sequence ID" value="OWT53772.1"/>
    <property type="molecule type" value="Genomic_DNA"/>
</dbReference>
<organism evidence="3 4">
    <name type="scientific">Candidimonas nitroreducens</name>
    <dbReference type="NCBI Taxonomy" id="683354"/>
    <lineage>
        <taxon>Bacteria</taxon>
        <taxon>Pseudomonadati</taxon>
        <taxon>Pseudomonadota</taxon>
        <taxon>Betaproteobacteria</taxon>
        <taxon>Burkholderiales</taxon>
        <taxon>Alcaligenaceae</taxon>
        <taxon>Candidimonas</taxon>
    </lineage>
</organism>
<dbReference type="RefSeq" id="WP_088605952.1">
    <property type="nucleotide sequence ID" value="NZ_NJIH01000019.1"/>
</dbReference>